<reference evidence="3" key="1">
    <citation type="journal article" date="2017" name="Cell">
        <title>Insights into land plant evolution garnered from the Marchantia polymorpha genome.</title>
        <authorList>
            <person name="Bowman J.L."/>
            <person name="Kohchi T."/>
            <person name="Yamato K.T."/>
            <person name="Jenkins J."/>
            <person name="Shu S."/>
            <person name="Ishizaki K."/>
            <person name="Yamaoka S."/>
            <person name="Nishihama R."/>
            <person name="Nakamura Y."/>
            <person name="Berger F."/>
            <person name="Adam C."/>
            <person name="Aki S.S."/>
            <person name="Althoff F."/>
            <person name="Araki T."/>
            <person name="Arteaga-Vazquez M.A."/>
            <person name="Balasubrmanian S."/>
            <person name="Barry K."/>
            <person name="Bauer D."/>
            <person name="Boehm C.R."/>
            <person name="Briginshaw L."/>
            <person name="Caballero-Perez J."/>
            <person name="Catarino B."/>
            <person name="Chen F."/>
            <person name="Chiyoda S."/>
            <person name="Chovatia M."/>
            <person name="Davies K.M."/>
            <person name="Delmans M."/>
            <person name="Demura T."/>
            <person name="Dierschke T."/>
            <person name="Dolan L."/>
            <person name="Dorantes-Acosta A.E."/>
            <person name="Eklund D.M."/>
            <person name="Florent S.N."/>
            <person name="Flores-Sandoval E."/>
            <person name="Fujiyama A."/>
            <person name="Fukuzawa H."/>
            <person name="Galik B."/>
            <person name="Grimanelli D."/>
            <person name="Grimwood J."/>
            <person name="Grossniklaus U."/>
            <person name="Hamada T."/>
            <person name="Haseloff J."/>
            <person name="Hetherington A.J."/>
            <person name="Higo A."/>
            <person name="Hirakawa Y."/>
            <person name="Hundley H.N."/>
            <person name="Ikeda Y."/>
            <person name="Inoue K."/>
            <person name="Inoue S.I."/>
            <person name="Ishida S."/>
            <person name="Jia Q."/>
            <person name="Kakita M."/>
            <person name="Kanazawa T."/>
            <person name="Kawai Y."/>
            <person name="Kawashima T."/>
            <person name="Kennedy M."/>
            <person name="Kinose K."/>
            <person name="Kinoshita T."/>
            <person name="Kohara Y."/>
            <person name="Koide E."/>
            <person name="Komatsu K."/>
            <person name="Kopischke S."/>
            <person name="Kubo M."/>
            <person name="Kyozuka J."/>
            <person name="Lagercrantz U."/>
            <person name="Lin S.S."/>
            <person name="Lindquist E."/>
            <person name="Lipzen A.M."/>
            <person name="Lu C.W."/>
            <person name="De Luna E."/>
            <person name="Martienssen R.A."/>
            <person name="Minamino N."/>
            <person name="Mizutani M."/>
            <person name="Mizutani M."/>
            <person name="Mochizuki N."/>
            <person name="Monte I."/>
            <person name="Mosher R."/>
            <person name="Nagasaki H."/>
            <person name="Nakagami H."/>
            <person name="Naramoto S."/>
            <person name="Nishitani K."/>
            <person name="Ohtani M."/>
            <person name="Okamoto T."/>
            <person name="Okumura M."/>
            <person name="Phillips J."/>
            <person name="Pollak B."/>
            <person name="Reinders A."/>
            <person name="Rovekamp M."/>
            <person name="Sano R."/>
            <person name="Sawa S."/>
            <person name="Schmid M.W."/>
            <person name="Shirakawa M."/>
            <person name="Solano R."/>
            <person name="Spunde A."/>
            <person name="Suetsugu N."/>
            <person name="Sugano S."/>
            <person name="Sugiyama A."/>
            <person name="Sun R."/>
            <person name="Suzuki Y."/>
            <person name="Takenaka M."/>
            <person name="Takezawa D."/>
            <person name="Tomogane H."/>
            <person name="Tsuzuki M."/>
            <person name="Ueda T."/>
            <person name="Umeda M."/>
            <person name="Ward J.M."/>
            <person name="Watanabe Y."/>
            <person name="Yazaki K."/>
            <person name="Yokoyama R."/>
            <person name="Yoshitake Y."/>
            <person name="Yotsui I."/>
            <person name="Zachgo S."/>
            <person name="Schmutz J."/>
        </authorList>
    </citation>
    <scope>NUCLEOTIDE SEQUENCE [LARGE SCALE GENOMIC DNA]</scope>
    <source>
        <strain evidence="3">Tak-1</strain>
    </source>
</reference>
<dbReference type="EMBL" id="KZ772682">
    <property type="protein sequence ID" value="PTQ46749.1"/>
    <property type="molecule type" value="Genomic_DNA"/>
</dbReference>
<accession>A0A2R6XKY9</accession>
<name>A0A2R6XKY9_MARPO</name>
<dbReference type="InterPro" id="IPR044218">
    <property type="entry name" value="SWEETIE"/>
</dbReference>
<evidence type="ECO:0000313" key="2">
    <source>
        <dbReference type="EMBL" id="PTQ46749.1"/>
    </source>
</evidence>
<keyword evidence="3" id="KW-1185">Reference proteome</keyword>
<evidence type="ECO:0000256" key="1">
    <source>
        <dbReference type="SAM" id="Phobius"/>
    </source>
</evidence>
<dbReference type="AlphaFoldDB" id="A0A2R6XKY9"/>
<sequence>MGEPALKGLTDHVIKQLSTPEINSGMLVVILSLLAHLLYTLGGISVASRETPNNSLVGMLSNSSMTVRVKTILALQTQAEVDASSANNLLLCGLTTLRALRETVFVEKGSFD</sequence>
<dbReference type="PANTHER" id="PTHR46975:SF2">
    <property type="entry name" value="PROTEIN SWEETIE"/>
    <property type="match status" value="1"/>
</dbReference>
<dbReference type="Proteomes" id="UP000244005">
    <property type="component" value="Unassembled WGS sequence"/>
</dbReference>
<keyword evidence="1" id="KW-0812">Transmembrane</keyword>
<dbReference type="PANTHER" id="PTHR46975">
    <property type="entry name" value="PROTEIN SWEETIE"/>
    <property type="match status" value="1"/>
</dbReference>
<evidence type="ECO:0000313" key="3">
    <source>
        <dbReference type="Proteomes" id="UP000244005"/>
    </source>
</evidence>
<feature type="transmembrane region" description="Helical" evidence="1">
    <location>
        <begin position="25"/>
        <end position="47"/>
    </location>
</feature>
<protein>
    <submittedName>
        <fullName evidence="2">Uncharacterized protein</fullName>
    </submittedName>
</protein>
<dbReference type="OrthoDB" id="192608at2759"/>
<keyword evidence="1" id="KW-1133">Transmembrane helix</keyword>
<gene>
    <name evidence="2" type="ORF">MARPO_0010s0133</name>
</gene>
<dbReference type="GO" id="GO:0005975">
    <property type="term" value="P:carbohydrate metabolic process"/>
    <property type="evidence" value="ECO:0007669"/>
    <property type="project" value="InterPro"/>
</dbReference>
<proteinExistence type="predicted"/>
<organism evidence="2 3">
    <name type="scientific">Marchantia polymorpha</name>
    <name type="common">Common liverwort</name>
    <name type="synonym">Marchantia aquatica</name>
    <dbReference type="NCBI Taxonomy" id="3197"/>
    <lineage>
        <taxon>Eukaryota</taxon>
        <taxon>Viridiplantae</taxon>
        <taxon>Streptophyta</taxon>
        <taxon>Embryophyta</taxon>
        <taxon>Marchantiophyta</taxon>
        <taxon>Marchantiopsida</taxon>
        <taxon>Marchantiidae</taxon>
        <taxon>Marchantiales</taxon>
        <taxon>Marchantiaceae</taxon>
        <taxon>Marchantia</taxon>
    </lineage>
</organism>
<keyword evidence="1" id="KW-0472">Membrane</keyword>